<evidence type="ECO:0000256" key="1">
    <source>
        <dbReference type="ARBA" id="ARBA00004442"/>
    </source>
</evidence>
<organism evidence="9 10">
    <name type="scientific">Pedobacter heparinus (strain ATCC 13125 / DSM 2366 / CIP 104194 / JCM 7457 / NBRC 12017 / NCIMB 9290 / NRRL B-14731 / HIM 762-3)</name>
    <dbReference type="NCBI Taxonomy" id="485917"/>
    <lineage>
        <taxon>Bacteria</taxon>
        <taxon>Pseudomonadati</taxon>
        <taxon>Bacteroidota</taxon>
        <taxon>Sphingobacteriia</taxon>
        <taxon>Sphingobacteriales</taxon>
        <taxon>Sphingobacteriaceae</taxon>
        <taxon>Pedobacter</taxon>
    </lineage>
</organism>
<protein>
    <submittedName>
        <fullName evidence="9">RagB/SusD domain protein</fullName>
    </submittedName>
</protein>
<feature type="domain" description="SusD-like N-terminal" evidence="8">
    <location>
        <begin position="99"/>
        <end position="223"/>
    </location>
</feature>
<dbReference type="Gene3D" id="1.25.40.390">
    <property type="match status" value="1"/>
</dbReference>
<reference evidence="9 10" key="1">
    <citation type="journal article" date="2009" name="Stand. Genomic Sci.">
        <title>Complete genome sequence of Pedobacter heparinus type strain (HIM 762-3).</title>
        <authorList>
            <person name="Han C."/>
            <person name="Spring S."/>
            <person name="Lapidus A."/>
            <person name="Del Rio T.G."/>
            <person name="Tice H."/>
            <person name="Copeland A."/>
            <person name="Cheng J.F."/>
            <person name="Lucas S."/>
            <person name="Chen F."/>
            <person name="Nolan M."/>
            <person name="Bruce D."/>
            <person name="Goodwin L."/>
            <person name="Pitluck S."/>
            <person name="Ivanova N."/>
            <person name="Mavromatis K."/>
            <person name="Mikhailova N."/>
            <person name="Pati A."/>
            <person name="Chen A."/>
            <person name="Palaniappan K."/>
            <person name="Land M."/>
            <person name="Hauser L."/>
            <person name="Chang Y.J."/>
            <person name="Jeffries C.C."/>
            <person name="Saunders E."/>
            <person name="Chertkov O."/>
            <person name="Brettin T."/>
            <person name="Goker M."/>
            <person name="Rohde M."/>
            <person name="Bristow J."/>
            <person name="Eisen J.A."/>
            <person name="Markowitz V."/>
            <person name="Hugenholtz P."/>
            <person name="Kyrpides N.C."/>
            <person name="Klenk H.P."/>
            <person name="Detter J.C."/>
        </authorList>
    </citation>
    <scope>NUCLEOTIDE SEQUENCE [LARGE SCALE GENOMIC DNA]</scope>
    <source>
        <strain evidence="10">ATCC 13125 / DSM 2366 / CIP 104194 / JCM 7457 / NBRC 12017 / NCIMB 9290 / NRRL B-14731 / HIM 762-3</strain>
    </source>
</reference>
<evidence type="ECO:0000259" key="8">
    <source>
        <dbReference type="Pfam" id="PF14322"/>
    </source>
</evidence>
<dbReference type="CDD" id="cd08977">
    <property type="entry name" value="SusD"/>
    <property type="match status" value="1"/>
</dbReference>
<evidence type="ECO:0000313" key="9">
    <source>
        <dbReference type="EMBL" id="ACU04446.1"/>
    </source>
</evidence>
<dbReference type="STRING" id="485917.Phep_2242"/>
<evidence type="ECO:0000256" key="4">
    <source>
        <dbReference type="ARBA" id="ARBA00023136"/>
    </source>
</evidence>
<dbReference type="HOGENOM" id="CLU_015553_0_3_10"/>
<comment type="similarity">
    <text evidence="2">Belongs to the SusD family.</text>
</comment>
<evidence type="ECO:0000256" key="3">
    <source>
        <dbReference type="ARBA" id="ARBA00022729"/>
    </source>
</evidence>
<dbReference type="SUPFAM" id="SSF48452">
    <property type="entry name" value="TPR-like"/>
    <property type="match status" value="1"/>
</dbReference>
<dbReference type="GO" id="GO:0009279">
    <property type="term" value="C:cell outer membrane"/>
    <property type="evidence" value="ECO:0007669"/>
    <property type="project" value="UniProtKB-SubCell"/>
</dbReference>
<dbReference type="eggNOG" id="COG1435">
    <property type="taxonomic scope" value="Bacteria"/>
</dbReference>
<keyword evidence="4" id="KW-0472">Membrane</keyword>
<sequence length="557" mass="62973">MKKNRLVLIVMVMVLMSINGCKKVETEPLERLTVDYIFDEGDRNAVYADLFLNNIYSYLPDGFNRVGGNLLDAGTDDALPTRNASTVEYFVNGRLTPANNPDAAWGDCYAGIRRVNIFLKNIDIVPADAQRKQYWRAEARFIRAMLYFEMLKRYGGIPLIGDKIFGLNDKIDVSRNTFAECVSYIVSECEDIKGKLQIEPVVDTDLGRMTRGCALALKSRLLLYAASPLFNGGGFETDPAKKALTGYLDYKESRWQDALNAAEELIGKYALEANFIDVFIKRKNNEVIMAKQRVKTFDVESNNAPVGFIETGAVSKGLTSPTQELADAYTNDSGVPVPNSHLLANPYAARDSRFALTFFFNGSDWLKRKVQSYEGGLDKPNTPGSEQTRTGYYMRKFMANFATNTTYTNQDHNFIIFRYAEVLLNYAEALNELNRTEDAVNQIKLLRIRAKIKAGTGNRYGIKAGISQTEMRALIQNERRVELAFEEHRFWDIRRWKIAQQVLNGKLHGMKATLNGSTVTYEPFEAATVVFAPRMYHIPLPYGETTKNTNLVQNEGW</sequence>
<evidence type="ECO:0000313" key="10">
    <source>
        <dbReference type="Proteomes" id="UP000000852"/>
    </source>
</evidence>
<evidence type="ECO:0000256" key="2">
    <source>
        <dbReference type="ARBA" id="ARBA00006275"/>
    </source>
</evidence>
<comment type="subcellular location">
    <subcellularLocation>
        <location evidence="1">Cell outer membrane</location>
    </subcellularLocation>
</comment>
<name>C6XY28_PEDHD</name>
<feature type="domain" description="RagB/SusD" evidence="7">
    <location>
        <begin position="286"/>
        <end position="557"/>
    </location>
</feature>
<dbReference type="EMBL" id="CP001681">
    <property type="protein sequence ID" value="ACU04446.1"/>
    <property type="molecule type" value="Genomic_DNA"/>
</dbReference>
<dbReference type="Pfam" id="PF14322">
    <property type="entry name" value="SusD-like_3"/>
    <property type="match status" value="1"/>
</dbReference>
<dbReference type="Pfam" id="PF07980">
    <property type="entry name" value="SusD_RagB"/>
    <property type="match status" value="1"/>
</dbReference>
<keyword evidence="6" id="KW-0175">Coiled coil</keyword>
<feature type="coiled-coil region" evidence="6">
    <location>
        <begin position="419"/>
        <end position="446"/>
    </location>
</feature>
<dbReference type="InterPro" id="IPR012944">
    <property type="entry name" value="SusD_RagB_dom"/>
</dbReference>
<dbReference type="RefSeq" id="WP_015808059.1">
    <property type="nucleotide sequence ID" value="NC_013061.1"/>
</dbReference>
<dbReference type="Proteomes" id="UP000000852">
    <property type="component" value="Chromosome"/>
</dbReference>
<dbReference type="InterPro" id="IPR033985">
    <property type="entry name" value="SusD-like_N"/>
</dbReference>
<keyword evidence="10" id="KW-1185">Reference proteome</keyword>
<evidence type="ECO:0000259" key="7">
    <source>
        <dbReference type="Pfam" id="PF07980"/>
    </source>
</evidence>
<evidence type="ECO:0000256" key="6">
    <source>
        <dbReference type="SAM" id="Coils"/>
    </source>
</evidence>
<evidence type="ECO:0000256" key="5">
    <source>
        <dbReference type="ARBA" id="ARBA00023237"/>
    </source>
</evidence>
<keyword evidence="3" id="KW-0732">Signal</keyword>
<accession>C6XY28</accession>
<dbReference type="AlphaFoldDB" id="C6XY28"/>
<dbReference type="InterPro" id="IPR011990">
    <property type="entry name" value="TPR-like_helical_dom_sf"/>
</dbReference>
<gene>
    <name evidence="9" type="ordered locus">Phep_2242</name>
</gene>
<keyword evidence="5" id="KW-0998">Cell outer membrane</keyword>
<proteinExistence type="inferred from homology"/>
<dbReference type="KEGG" id="phe:Phep_2242"/>